<dbReference type="SUPFAM" id="SSF63520">
    <property type="entry name" value="PTS-regulatory domain, PRD"/>
    <property type="match status" value="1"/>
</dbReference>
<dbReference type="PROSITE" id="PS51094">
    <property type="entry name" value="PTS_EIIA_TYPE_2"/>
    <property type="match status" value="1"/>
</dbReference>
<dbReference type="GO" id="GO:0008982">
    <property type="term" value="F:protein-N(PI)-phosphohistidine-sugar phosphotransferase activity"/>
    <property type="evidence" value="ECO:0007669"/>
    <property type="project" value="InterPro"/>
</dbReference>
<comment type="caution">
    <text evidence="10">The sequence shown here is derived from an EMBL/GenBank/DDBJ whole genome shotgun (WGS) entry which is preliminary data.</text>
</comment>
<dbReference type="SUPFAM" id="SSF52794">
    <property type="entry name" value="PTS system IIB component-like"/>
    <property type="match status" value="1"/>
</dbReference>
<dbReference type="EMBL" id="SDGV01000017">
    <property type="protein sequence ID" value="THB60931.1"/>
    <property type="molecule type" value="Genomic_DNA"/>
</dbReference>
<dbReference type="PANTHER" id="PTHR36203">
    <property type="entry name" value="ASCORBATE-SPECIFIC PTS SYSTEM EIIA COMPONENT"/>
    <property type="match status" value="1"/>
</dbReference>
<evidence type="ECO:0000256" key="6">
    <source>
        <dbReference type="ARBA" id="ARBA00022777"/>
    </source>
</evidence>
<dbReference type="OrthoDB" id="369398at2"/>
<dbReference type="CDD" id="cd00211">
    <property type="entry name" value="PTS_IIA_fru"/>
    <property type="match status" value="1"/>
</dbReference>
<keyword evidence="6" id="KW-0418">Kinase</keyword>
<dbReference type="Pfam" id="PF00874">
    <property type="entry name" value="PRD"/>
    <property type="match status" value="1"/>
</dbReference>
<dbReference type="AlphaFoldDB" id="A0A4S3B1M3"/>
<dbReference type="Pfam" id="PF00359">
    <property type="entry name" value="PTS_EIIA_2"/>
    <property type="match status" value="1"/>
</dbReference>
<keyword evidence="2" id="KW-0813">Transport</keyword>
<dbReference type="GO" id="GO:0016301">
    <property type="term" value="F:kinase activity"/>
    <property type="evidence" value="ECO:0007669"/>
    <property type="project" value="UniProtKB-KW"/>
</dbReference>
<gene>
    <name evidence="10" type="ORF">ESZ54_08170</name>
</gene>
<dbReference type="GO" id="GO:0006355">
    <property type="term" value="P:regulation of DNA-templated transcription"/>
    <property type="evidence" value="ECO:0007669"/>
    <property type="project" value="InterPro"/>
</dbReference>
<evidence type="ECO:0000313" key="11">
    <source>
        <dbReference type="Proteomes" id="UP000310506"/>
    </source>
</evidence>
<reference evidence="10 11" key="1">
    <citation type="submission" date="2019-01" db="EMBL/GenBank/DDBJ databases">
        <title>Vagococcus silagei sp. nov. isolated from brewer's grain.</title>
        <authorList>
            <person name="Guu J.-R."/>
        </authorList>
    </citation>
    <scope>NUCLEOTIDE SEQUENCE [LARGE SCALE GENOMIC DNA]</scope>
    <source>
        <strain evidence="10 11">2B-2</strain>
    </source>
</reference>
<evidence type="ECO:0000313" key="10">
    <source>
        <dbReference type="EMBL" id="THB60931.1"/>
    </source>
</evidence>
<dbReference type="CDD" id="cd05568">
    <property type="entry name" value="PTS_IIB_bgl_like"/>
    <property type="match status" value="1"/>
</dbReference>
<feature type="domain" description="PRD" evidence="9">
    <location>
        <begin position="272"/>
        <end position="379"/>
    </location>
</feature>
<keyword evidence="3" id="KW-0963">Cytoplasm</keyword>
<dbReference type="Gene3D" id="1.10.1790.10">
    <property type="entry name" value="PRD domain"/>
    <property type="match status" value="1"/>
</dbReference>
<dbReference type="InterPro" id="IPR036095">
    <property type="entry name" value="PTS_EIIB-like_sf"/>
</dbReference>
<dbReference type="PROSITE" id="PS51099">
    <property type="entry name" value="PTS_EIIB_TYPE_2"/>
    <property type="match status" value="1"/>
</dbReference>
<dbReference type="Gene3D" id="3.40.50.2300">
    <property type="match status" value="1"/>
</dbReference>
<feature type="domain" description="PTS EIIB type-2" evidence="8">
    <location>
        <begin position="383"/>
        <end position="471"/>
    </location>
</feature>
<feature type="domain" description="PTS EIIA type-2" evidence="7">
    <location>
        <begin position="521"/>
        <end position="665"/>
    </location>
</feature>
<evidence type="ECO:0000259" key="9">
    <source>
        <dbReference type="PROSITE" id="PS51372"/>
    </source>
</evidence>
<dbReference type="Pfam" id="PF08279">
    <property type="entry name" value="HTH_11"/>
    <property type="match status" value="1"/>
</dbReference>
<comment type="subcellular location">
    <subcellularLocation>
        <location evidence="1">Cytoplasm</location>
    </subcellularLocation>
</comment>
<proteinExistence type="predicted"/>
<dbReference type="InterPro" id="IPR051351">
    <property type="entry name" value="Ascorbate-PTS_EIIA_comp"/>
</dbReference>
<dbReference type="PROSITE" id="PS51372">
    <property type="entry name" value="PRD_2"/>
    <property type="match status" value="1"/>
</dbReference>
<keyword evidence="4" id="KW-0808">Transferase</keyword>
<sequence length="665" mass="76863">MLDKEIIRLFTEKTVTHLLTAEELTLLTGLGKKRLTQNIDKINAEFLLSSQETVGLDNFDLNKIDIENLLLDFSSSYVLLDDYRKMLLYLIVYIQKESYSILELQDALDVSRNTVIADIKKLNNDLESVKVEYYRKDGYVLVGDELSIRKYALHYIFVLYKELDLKKILLDKIGITQEEFQYWLVETHSVLKEKKVNVMTGQISEIIIFILATHLRVKTLKNDELIAIHTHYMPNKKYLEFSKMYAPLFENNQELNYVSLLFASISQEQMVENKNNFDVVFNEFIKMFNIISGIDLFKNKMIMTRLKNHSISMLYREKYFYFLENELIKKIAEENESLNNVIKEALLPVEMELGKEISQTEIGYLVAIIESYLQKQKEPYRILKAIILCPNGTTSSVLLKNELEEMFPSIQFSKASSLSNFKDINPNDYDIIFSTIPVHTQKTVYIISNFLSNFEKQKLKKEIIGRYNLPTLKIPSYKEVEAIIDEYLEASDSIEQVYLELVRIITRDTKDQEEWSPVLKELLTEETIKINVEASDWEDAVRKSGEILVDTGSIEESYVEAMVNSVKKYGSYIVITPHIALAHASSTDGVNKVGFSLITLKNEIKFNHEANDPVKVVITLAATDQSTHLKALSELMELLGNEDFLKVAYDEGITKKDMLHLITKL</sequence>
<dbReference type="PANTHER" id="PTHR36203:SF5">
    <property type="entry name" value="PTS SYSTEM, EIIA COMPONENT"/>
    <property type="match status" value="1"/>
</dbReference>
<dbReference type="SUPFAM" id="SSF55804">
    <property type="entry name" value="Phoshotransferase/anion transport protein"/>
    <property type="match status" value="1"/>
</dbReference>
<accession>A0A4S3B1M3</accession>
<dbReference type="GO" id="GO:0009401">
    <property type="term" value="P:phosphoenolpyruvate-dependent sugar phosphotransferase system"/>
    <property type="evidence" value="ECO:0007669"/>
    <property type="project" value="UniProtKB-KW"/>
</dbReference>
<keyword evidence="5" id="KW-0598">Phosphotransferase system</keyword>
<evidence type="ECO:0000256" key="3">
    <source>
        <dbReference type="ARBA" id="ARBA00022490"/>
    </source>
</evidence>
<keyword evidence="11" id="KW-1185">Reference proteome</keyword>
<protein>
    <submittedName>
        <fullName evidence="10">PRD domain-containing protein</fullName>
    </submittedName>
</protein>
<dbReference type="InterPro" id="IPR016152">
    <property type="entry name" value="PTrfase/Anion_transptr"/>
</dbReference>
<dbReference type="Gene3D" id="3.40.930.10">
    <property type="entry name" value="Mannitol-specific EII, Chain A"/>
    <property type="match status" value="1"/>
</dbReference>
<dbReference type="InterPro" id="IPR013011">
    <property type="entry name" value="PTS_EIIB_2"/>
</dbReference>
<dbReference type="InterPro" id="IPR011608">
    <property type="entry name" value="PRD"/>
</dbReference>
<dbReference type="GO" id="GO:0005737">
    <property type="term" value="C:cytoplasm"/>
    <property type="evidence" value="ECO:0007669"/>
    <property type="project" value="UniProtKB-SubCell"/>
</dbReference>
<evidence type="ECO:0000256" key="4">
    <source>
        <dbReference type="ARBA" id="ARBA00022679"/>
    </source>
</evidence>
<dbReference type="InterPro" id="IPR036388">
    <property type="entry name" value="WH-like_DNA-bd_sf"/>
</dbReference>
<evidence type="ECO:0000259" key="8">
    <source>
        <dbReference type="PROSITE" id="PS51099"/>
    </source>
</evidence>
<evidence type="ECO:0000259" key="7">
    <source>
        <dbReference type="PROSITE" id="PS51094"/>
    </source>
</evidence>
<organism evidence="10 11">
    <name type="scientific">Vagococcus silagei</name>
    <dbReference type="NCBI Taxonomy" id="2508885"/>
    <lineage>
        <taxon>Bacteria</taxon>
        <taxon>Bacillati</taxon>
        <taxon>Bacillota</taxon>
        <taxon>Bacilli</taxon>
        <taxon>Lactobacillales</taxon>
        <taxon>Enterococcaceae</taxon>
        <taxon>Vagococcus</taxon>
    </lineage>
</organism>
<dbReference type="InterPro" id="IPR002178">
    <property type="entry name" value="PTS_EIIA_type-2_dom"/>
</dbReference>
<dbReference type="Proteomes" id="UP000310506">
    <property type="component" value="Unassembled WGS sequence"/>
</dbReference>
<evidence type="ECO:0000256" key="1">
    <source>
        <dbReference type="ARBA" id="ARBA00004496"/>
    </source>
</evidence>
<dbReference type="InterPro" id="IPR036634">
    <property type="entry name" value="PRD_sf"/>
</dbReference>
<dbReference type="Gene3D" id="1.10.10.10">
    <property type="entry name" value="Winged helix-like DNA-binding domain superfamily/Winged helix DNA-binding domain"/>
    <property type="match status" value="1"/>
</dbReference>
<dbReference type="InterPro" id="IPR013196">
    <property type="entry name" value="HTH_11"/>
</dbReference>
<name>A0A4S3B1M3_9ENTE</name>
<evidence type="ECO:0000256" key="2">
    <source>
        <dbReference type="ARBA" id="ARBA00022448"/>
    </source>
</evidence>
<evidence type="ECO:0000256" key="5">
    <source>
        <dbReference type="ARBA" id="ARBA00022683"/>
    </source>
</evidence>